<dbReference type="Pfam" id="PF07534">
    <property type="entry name" value="TLD"/>
    <property type="match status" value="1"/>
</dbReference>
<evidence type="ECO:0000256" key="3">
    <source>
        <dbReference type="ARBA" id="ARBA00023128"/>
    </source>
</evidence>
<evidence type="ECO:0000256" key="1">
    <source>
        <dbReference type="ARBA" id="ARBA00004173"/>
    </source>
</evidence>
<reference evidence="7" key="1">
    <citation type="submission" date="2020-05" db="EMBL/GenBank/DDBJ databases">
        <title>Phylogenomic resolution of chytrid fungi.</title>
        <authorList>
            <person name="Stajich J.E."/>
            <person name="Amses K."/>
            <person name="Simmons R."/>
            <person name="Seto K."/>
            <person name="Myers J."/>
            <person name="Bonds A."/>
            <person name="Quandt C.A."/>
            <person name="Barry K."/>
            <person name="Liu P."/>
            <person name="Grigoriev I."/>
            <person name="Longcore J.E."/>
            <person name="James T.Y."/>
        </authorList>
    </citation>
    <scope>NUCLEOTIDE SEQUENCE</scope>
    <source>
        <strain evidence="7">JEL0318</strain>
    </source>
</reference>
<keyword evidence="3" id="KW-0496">Mitochondrion</keyword>
<name>A0AAD5S4R7_9FUNG</name>
<feature type="compositionally biased region" description="Polar residues" evidence="5">
    <location>
        <begin position="8"/>
        <end position="24"/>
    </location>
</feature>
<proteinExistence type="inferred from homology"/>
<evidence type="ECO:0000259" key="6">
    <source>
        <dbReference type="PROSITE" id="PS51886"/>
    </source>
</evidence>
<accession>A0AAD5S4R7</accession>
<dbReference type="PANTHER" id="PTHR23354">
    <property type="entry name" value="NUCLEOLAR PROTEIN 7/ESTROGEN RECEPTOR COACTIVATOR-RELATED"/>
    <property type="match status" value="1"/>
</dbReference>
<evidence type="ECO:0000256" key="2">
    <source>
        <dbReference type="ARBA" id="ARBA00009540"/>
    </source>
</evidence>
<feature type="domain" description="TLDc" evidence="6">
    <location>
        <begin position="227"/>
        <end position="391"/>
    </location>
</feature>
<feature type="region of interest" description="Disordered" evidence="5">
    <location>
        <begin position="1"/>
        <end position="76"/>
    </location>
</feature>
<sequence>MPAEAHSDQTNNSPPPTDSISSSKPVAIPPRPSELSTSPSSVLSTSFPSTAGSPPETHPSSPHAKSPPAPRRSSLSFSEAFPSSLSGFFWEILGFGAHTDPTNPSHQTSTPNLQPSTSNLSSSPPTTTNFLGSFDTESSPSPRTSMSSPPTMITNRGVPIPAGGQLVPSSESATGLTEEELFLRSLEIVPGADVGAEEEVMELVLSPFDDAARGRIRLTGRNELTEQIVTEDLAEKIRFHLPPLLRESTRWHLVYSLDQHGISLNTLYKRAQDDHGPQLLVIRDSKENVFGAFGSEFFHVRTGYYGTGACFLWKQTPEGDVKAWHATGMNDYLMLGEAHFIALGGGEGHFGLWVAEDLFHGHSGPCQTFGNEKLSSTAEFDIIGVELWGFKM</sequence>
<organism evidence="7 8">
    <name type="scientific">Rhizophlyctis rosea</name>
    <dbReference type="NCBI Taxonomy" id="64517"/>
    <lineage>
        <taxon>Eukaryota</taxon>
        <taxon>Fungi</taxon>
        <taxon>Fungi incertae sedis</taxon>
        <taxon>Chytridiomycota</taxon>
        <taxon>Chytridiomycota incertae sedis</taxon>
        <taxon>Chytridiomycetes</taxon>
        <taxon>Rhizophlyctidales</taxon>
        <taxon>Rhizophlyctidaceae</taxon>
        <taxon>Rhizophlyctis</taxon>
    </lineage>
</organism>
<dbReference type="GO" id="GO:0006979">
    <property type="term" value="P:response to oxidative stress"/>
    <property type="evidence" value="ECO:0007669"/>
    <property type="project" value="TreeGrafter"/>
</dbReference>
<dbReference type="Proteomes" id="UP001212841">
    <property type="component" value="Unassembled WGS sequence"/>
</dbReference>
<evidence type="ECO:0000256" key="4">
    <source>
        <dbReference type="ARBA" id="ARBA00040604"/>
    </source>
</evidence>
<dbReference type="AlphaFoldDB" id="A0AAD5S4R7"/>
<dbReference type="InterPro" id="IPR006571">
    <property type="entry name" value="TLDc_dom"/>
</dbReference>
<keyword evidence="8" id="KW-1185">Reference proteome</keyword>
<dbReference type="EMBL" id="JADGJD010001536">
    <property type="protein sequence ID" value="KAJ3040720.1"/>
    <property type="molecule type" value="Genomic_DNA"/>
</dbReference>
<comment type="caution">
    <text evidence="7">The sequence shown here is derived from an EMBL/GenBank/DDBJ whole genome shotgun (WGS) entry which is preliminary data.</text>
</comment>
<evidence type="ECO:0000313" key="7">
    <source>
        <dbReference type="EMBL" id="KAJ3040720.1"/>
    </source>
</evidence>
<protein>
    <recommendedName>
        <fullName evidence="4">Oxidation resistance protein 1</fullName>
    </recommendedName>
</protein>
<comment type="similarity">
    <text evidence="2">Belongs to the OXR1 family.</text>
</comment>
<feature type="compositionally biased region" description="Low complexity" evidence="5">
    <location>
        <begin position="33"/>
        <end position="50"/>
    </location>
</feature>
<feature type="region of interest" description="Disordered" evidence="5">
    <location>
        <begin position="100"/>
        <end position="173"/>
    </location>
</feature>
<evidence type="ECO:0000313" key="8">
    <source>
        <dbReference type="Proteomes" id="UP001212841"/>
    </source>
</evidence>
<dbReference type="PANTHER" id="PTHR23354:SF62">
    <property type="entry name" value="MUSTARD, ISOFORM V"/>
    <property type="match status" value="1"/>
</dbReference>
<feature type="compositionally biased region" description="Polar residues" evidence="5">
    <location>
        <begin position="100"/>
        <end position="110"/>
    </location>
</feature>
<dbReference type="PROSITE" id="PS51886">
    <property type="entry name" value="TLDC"/>
    <property type="match status" value="1"/>
</dbReference>
<dbReference type="GO" id="GO:0005739">
    <property type="term" value="C:mitochondrion"/>
    <property type="evidence" value="ECO:0007669"/>
    <property type="project" value="UniProtKB-SubCell"/>
</dbReference>
<dbReference type="SMART" id="SM00584">
    <property type="entry name" value="TLDc"/>
    <property type="match status" value="1"/>
</dbReference>
<comment type="subcellular location">
    <subcellularLocation>
        <location evidence="1">Mitochondrion</location>
    </subcellularLocation>
</comment>
<feature type="compositionally biased region" description="Low complexity" evidence="5">
    <location>
        <begin position="111"/>
        <end position="129"/>
    </location>
</feature>
<feature type="compositionally biased region" description="Low complexity" evidence="5">
    <location>
        <begin position="138"/>
        <end position="152"/>
    </location>
</feature>
<gene>
    <name evidence="7" type="primary">OXR1_1</name>
    <name evidence="7" type="ORF">HK097_002477</name>
</gene>
<evidence type="ECO:0000256" key="5">
    <source>
        <dbReference type="SAM" id="MobiDB-lite"/>
    </source>
</evidence>
<dbReference type="GO" id="GO:0005634">
    <property type="term" value="C:nucleus"/>
    <property type="evidence" value="ECO:0007669"/>
    <property type="project" value="TreeGrafter"/>
</dbReference>